<reference evidence="2 3" key="1">
    <citation type="submission" date="2019-12" db="EMBL/GenBank/DDBJ databases">
        <title>Streptomyces sp. strain T44 isolated from rhizosphere soil of Broussonetia papyrifera.</title>
        <authorList>
            <person name="Mo P."/>
        </authorList>
    </citation>
    <scope>NUCLEOTIDE SEQUENCE [LARGE SCALE GENOMIC DNA]</scope>
    <source>
        <strain evidence="2 3">T44</strain>
    </source>
</reference>
<dbReference type="AlphaFoldDB" id="A0A6I6MTQ2"/>
<proteinExistence type="predicted"/>
<dbReference type="EMBL" id="CP047020">
    <property type="protein sequence ID" value="QHA02394.1"/>
    <property type="molecule type" value="Genomic_DNA"/>
</dbReference>
<dbReference type="KEGG" id="sbro:GQF42_03000"/>
<evidence type="ECO:0000256" key="1">
    <source>
        <dbReference type="SAM" id="MobiDB-lite"/>
    </source>
</evidence>
<name>A0A6I6MTQ2_9ACTN</name>
<sequence length="87" mass="9385">MQRTAVRTAGCTGEIMLESAEAGGMMQMAADQDELVSSAKAHRLLGWRPRHLAFADHPELHCQHGSPPSPLPDPPRRVSRLSSNDGG</sequence>
<evidence type="ECO:0000313" key="3">
    <source>
        <dbReference type="Proteomes" id="UP000436138"/>
    </source>
</evidence>
<protein>
    <submittedName>
        <fullName evidence="2">Uncharacterized protein</fullName>
    </submittedName>
</protein>
<evidence type="ECO:0000313" key="2">
    <source>
        <dbReference type="EMBL" id="QHA02394.1"/>
    </source>
</evidence>
<accession>A0A6I6MTQ2</accession>
<gene>
    <name evidence="2" type="ORF">GQF42_03000</name>
</gene>
<dbReference type="RefSeq" id="WP_158917345.1">
    <property type="nucleotide sequence ID" value="NZ_CP047020.1"/>
</dbReference>
<organism evidence="2 3">
    <name type="scientific">Streptomyces broussonetiae</name>
    <dbReference type="NCBI Taxonomy" id="2686304"/>
    <lineage>
        <taxon>Bacteria</taxon>
        <taxon>Bacillati</taxon>
        <taxon>Actinomycetota</taxon>
        <taxon>Actinomycetes</taxon>
        <taxon>Kitasatosporales</taxon>
        <taxon>Streptomycetaceae</taxon>
        <taxon>Streptomyces</taxon>
    </lineage>
</organism>
<dbReference type="Proteomes" id="UP000436138">
    <property type="component" value="Chromosome"/>
</dbReference>
<feature type="region of interest" description="Disordered" evidence="1">
    <location>
        <begin position="59"/>
        <end position="87"/>
    </location>
</feature>
<keyword evidence="3" id="KW-1185">Reference proteome</keyword>